<protein>
    <submittedName>
        <fullName evidence="5">NAD-dependent epimerase/dehydratase family protein</fullName>
    </submittedName>
</protein>
<dbReference type="InterPro" id="IPR036291">
    <property type="entry name" value="NAD(P)-bd_dom_sf"/>
</dbReference>
<dbReference type="SUPFAM" id="SSF51735">
    <property type="entry name" value="NAD(P)-binding Rossmann-fold domains"/>
    <property type="match status" value="1"/>
</dbReference>
<name>A0ABV8M1K8_9ACTN</name>
<keyword evidence="3" id="KW-0520">NAD</keyword>
<evidence type="ECO:0000259" key="4">
    <source>
        <dbReference type="Pfam" id="PF01370"/>
    </source>
</evidence>
<dbReference type="EMBL" id="JBHSAY010000031">
    <property type="protein sequence ID" value="MFC4136494.1"/>
    <property type="molecule type" value="Genomic_DNA"/>
</dbReference>
<dbReference type="Proteomes" id="UP001595816">
    <property type="component" value="Unassembled WGS sequence"/>
</dbReference>
<dbReference type="Pfam" id="PF01370">
    <property type="entry name" value="Epimerase"/>
    <property type="match status" value="1"/>
</dbReference>
<evidence type="ECO:0000256" key="2">
    <source>
        <dbReference type="ARBA" id="ARBA00023002"/>
    </source>
</evidence>
<sequence>MSQTVVITGAAGKVGRLLRQRLARPGRTLRLVDIVPPEPPVPGEDAEVSTGTLTDLAGVESVVAGADAVIHLGGQSRESNISDVLENNALGTYNLFEAVRRGGVRRVIFASSNHVAGFLDRVDAPPEGFPADAPGRPDTLYGWSKVAGEAMASLYADRYGIDVLCPRIGMCMPQPTDVRSLGLWLSPDDATSMFEVCLAVESPGFRRLWGISRNTRRFLSLAEGEALGYIPKDDSEAYADEVERGRPTPDYEHDLVLRRIGGQWCDVPLGEYY</sequence>
<evidence type="ECO:0000256" key="1">
    <source>
        <dbReference type="ARBA" id="ARBA00007637"/>
    </source>
</evidence>
<gene>
    <name evidence="5" type="ORF">ACFOZ4_38295</name>
</gene>
<keyword evidence="2" id="KW-0560">Oxidoreductase</keyword>
<dbReference type="PANTHER" id="PTHR43103">
    <property type="entry name" value="NUCLEOSIDE-DIPHOSPHATE-SUGAR EPIMERASE"/>
    <property type="match status" value="1"/>
</dbReference>
<reference evidence="6" key="1">
    <citation type="journal article" date="2019" name="Int. J. Syst. Evol. Microbiol.">
        <title>The Global Catalogue of Microorganisms (GCM) 10K type strain sequencing project: providing services to taxonomists for standard genome sequencing and annotation.</title>
        <authorList>
            <consortium name="The Broad Institute Genomics Platform"/>
            <consortium name="The Broad Institute Genome Sequencing Center for Infectious Disease"/>
            <person name="Wu L."/>
            <person name="Ma J."/>
        </authorList>
    </citation>
    <scope>NUCLEOTIDE SEQUENCE [LARGE SCALE GENOMIC DNA]</scope>
    <source>
        <strain evidence="6">CGMCC 4.7289</strain>
    </source>
</reference>
<feature type="domain" description="NAD-dependent epimerase/dehydratase" evidence="4">
    <location>
        <begin position="5"/>
        <end position="168"/>
    </location>
</feature>
<dbReference type="Gene3D" id="3.40.50.720">
    <property type="entry name" value="NAD(P)-binding Rossmann-like Domain"/>
    <property type="match status" value="1"/>
</dbReference>
<evidence type="ECO:0000313" key="5">
    <source>
        <dbReference type="EMBL" id="MFC4136494.1"/>
    </source>
</evidence>
<dbReference type="RefSeq" id="WP_253758640.1">
    <property type="nucleotide sequence ID" value="NZ_JAMZDZ010000001.1"/>
</dbReference>
<evidence type="ECO:0000313" key="6">
    <source>
        <dbReference type="Proteomes" id="UP001595816"/>
    </source>
</evidence>
<evidence type="ECO:0000256" key="3">
    <source>
        <dbReference type="ARBA" id="ARBA00023027"/>
    </source>
</evidence>
<proteinExistence type="inferred from homology"/>
<comment type="similarity">
    <text evidence="1">Belongs to the NAD(P)-dependent epimerase/dehydratase family.</text>
</comment>
<keyword evidence="6" id="KW-1185">Reference proteome</keyword>
<dbReference type="PANTHER" id="PTHR43103:SF5">
    <property type="entry name" value="4-EPIMERASE, PUTATIVE (AFU_ORTHOLOGUE AFUA_7G00360)-RELATED"/>
    <property type="match status" value="1"/>
</dbReference>
<comment type="caution">
    <text evidence="5">The sequence shown here is derived from an EMBL/GenBank/DDBJ whole genome shotgun (WGS) entry which is preliminary data.</text>
</comment>
<accession>A0ABV8M1K8</accession>
<organism evidence="5 6">
    <name type="scientific">Hamadaea flava</name>
    <dbReference type="NCBI Taxonomy" id="1742688"/>
    <lineage>
        <taxon>Bacteria</taxon>
        <taxon>Bacillati</taxon>
        <taxon>Actinomycetota</taxon>
        <taxon>Actinomycetes</taxon>
        <taxon>Micromonosporales</taxon>
        <taxon>Micromonosporaceae</taxon>
        <taxon>Hamadaea</taxon>
    </lineage>
</organism>
<dbReference type="InterPro" id="IPR001509">
    <property type="entry name" value="Epimerase_deHydtase"/>
</dbReference>
<dbReference type="CDD" id="cd08946">
    <property type="entry name" value="SDR_e"/>
    <property type="match status" value="1"/>
</dbReference>